<accession>A0AAW0MDV8</accession>
<dbReference type="EMBL" id="JBBPFD010000692">
    <property type="protein sequence ID" value="KAK7877425.1"/>
    <property type="molecule type" value="Genomic_DNA"/>
</dbReference>
<feature type="region of interest" description="Disordered" evidence="2">
    <location>
        <begin position="197"/>
        <end position="220"/>
    </location>
</feature>
<dbReference type="GO" id="GO:0005788">
    <property type="term" value="C:endoplasmic reticulum lumen"/>
    <property type="evidence" value="ECO:0007669"/>
    <property type="project" value="UniProtKB-SubCell"/>
</dbReference>
<dbReference type="Proteomes" id="UP001460270">
    <property type="component" value="Unassembled WGS sequence"/>
</dbReference>
<dbReference type="AlphaFoldDB" id="A0AAW0MDV8"/>
<dbReference type="GO" id="GO:0030970">
    <property type="term" value="P:retrograde protein transport, ER to cytosol"/>
    <property type="evidence" value="ECO:0007669"/>
    <property type="project" value="TreeGrafter"/>
</dbReference>
<keyword evidence="4" id="KW-1185">Reference proteome</keyword>
<comment type="similarity">
    <text evidence="1">Belongs to the OS-9 family.</text>
</comment>
<organism evidence="3 4">
    <name type="scientific">Mugilogobius chulae</name>
    <name type="common">yellowstripe goby</name>
    <dbReference type="NCBI Taxonomy" id="88201"/>
    <lineage>
        <taxon>Eukaryota</taxon>
        <taxon>Metazoa</taxon>
        <taxon>Chordata</taxon>
        <taxon>Craniata</taxon>
        <taxon>Vertebrata</taxon>
        <taxon>Euteleostomi</taxon>
        <taxon>Actinopterygii</taxon>
        <taxon>Neopterygii</taxon>
        <taxon>Teleostei</taxon>
        <taxon>Neoteleostei</taxon>
        <taxon>Acanthomorphata</taxon>
        <taxon>Gobiaria</taxon>
        <taxon>Gobiiformes</taxon>
        <taxon>Gobioidei</taxon>
        <taxon>Gobiidae</taxon>
        <taxon>Gobionellinae</taxon>
        <taxon>Mugilogobius</taxon>
    </lineage>
</organism>
<dbReference type="GO" id="GO:0030246">
    <property type="term" value="F:carbohydrate binding"/>
    <property type="evidence" value="ECO:0007669"/>
    <property type="project" value="UniProtKB-UniRule"/>
</dbReference>
<dbReference type="PANTHER" id="PTHR15414">
    <property type="entry name" value="OS-9-RELATED"/>
    <property type="match status" value="1"/>
</dbReference>
<comment type="subcellular location">
    <subcellularLocation>
        <location evidence="1">Endoplasmic reticulum lumen</location>
    </subcellularLocation>
</comment>
<feature type="compositionally biased region" description="Basic and acidic residues" evidence="2">
    <location>
        <begin position="78"/>
        <end position="87"/>
    </location>
</feature>
<protein>
    <recommendedName>
        <fullName evidence="1">Endoplasmic reticulum lectin</fullName>
    </recommendedName>
</protein>
<sequence length="220" mass="24672">MQKEFDNIIDEAQEELETEGLKGEFDRSQATQALETTLDKLLDHLEEKDGQEEEQASPAGGAQRGSDPTRGSPSLAPKHPDEAADDHVKIKITKYKAGSRPGDGELKVQELGEGDPQWKHIKDVVKEQLEKAGLKAEGKIEVKILTRKNADEVGDQWLTEEDTKSFRELLINLLTGGTEEVYKEQKRQQELEDNYRFVWGQSQEESQASSSSSDSDDMDI</sequence>
<feature type="region of interest" description="Disordered" evidence="2">
    <location>
        <begin position="1"/>
        <end position="87"/>
    </location>
</feature>
<name>A0AAW0MDV8_9GOBI</name>
<gene>
    <name evidence="3" type="ORF">WMY93_031870</name>
</gene>
<comment type="caution">
    <text evidence="3">The sequence shown here is derived from an EMBL/GenBank/DDBJ whole genome shotgun (WGS) entry which is preliminary data.</text>
</comment>
<feature type="compositionally biased region" description="Low complexity" evidence="2">
    <location>
        <begin position="201"/>
        <end position="213"/>
    </location>
</feature>
<feature type="compositionally biased region" description="Acidic residues" evidence="2">
    <location>
        <begin position="7"/>
        <end position="18"/>
    </location>
</feature>
<dbReference type="GO" id="GO:0030968">
    <property type="term" value="P:endoplasmic reticulum unfolded protein response"/>
    <property type="evidence" value="ECO:0007669"/>
    <property type="project" value="UniProtKB-UniRule"/>
</dbReference>
<evidence type="ECO:0000313" key="4">
    <source>
        <dbReference type="Proteomes" id="UP001460270"/>
    </source>
</evidence>
<comment type="function">
    <text evidence="1">Lectin involved in the quality control of the secretory pathway. As a member of the endoplasmic reticulum-associated degradation lumenal (ERAD-L) surveillance system, targets misfolded endoplasmic reticulum lumenal glycoproteins for degradation.</text>
</comment>
<feature type="compositionally biased region" description="Basic and acidic residues" evidence="2">
    <location>
        <begin position="37"/>
        <end position="48"/>
    </location>
</feature>
<dbReference type="InterPro" id="IPR045149">
    <property type="entry name" value="OS-9-like"/>
</dbReference>
<proteinExistence type="inferred from homology"/>
<reference evidence="4" key="1">
    <citation type="submission" date="2024-04" db="EMBL/GenBank/DDBJ databases">
        <title>Salinicola lusitanus LLJ914,a marine bacterium isolated from the Okinawa Trough.</title>
        <authorList>
            <person name="Li J."/>
        </authorList>
    </citation>
    <scope>NUCLEOTIDE SEQUENCE [LARGE SCALE GENOMIC DNA]</scope>
</reference>
<keyword evidence="1" id="KW-0430">Lectin</keyword>
<evidence type="ECO:0000256" key="1">
    <source>
        <dbReference type="RuleBase" id="RU369099"/>
    </source>
</evidence>
<keyword evidence="1" id="KW-0256">Endoplasmic reticulum</keyword>
<dbReference type="PANTHER" id="PTHR15414:SF5">
    <property type="entry name" value="PROTEIN OS-9"/>
    <property type="match status" value="1"/>
</dbReference>
<evidence type="ECO:0000313" key="3">
    <source>
        <dbReference type="EMBL" id="KAK7877425.1"/>
    </source>
</evidence>
<evidence type="ECO:0000256" key="2">
    <source>
        <dbReference type="SAM" id="MobiDB-lite"/>
    </source>
</evidence>